<evidence type="ECO:0000256" key="10">
    <source>
        <dbReference type="ARBA" id="ARBA00023077"/>
    </source>
</evidence>
<evidence type="ECO:0000256" key="17">
    <source>
        <dbReference type="SAM" id="MobiDB-lite"/>
    </source>
</evidence>
<evidence type="ECO:0000256" key="18">
    <source>
        <dbReference type="SAM" id="SignalP"/>
    </source>
</evidence>
<dbReference type="Pfam" id="PF00593">
    <property type="entry name" value="TonB_dep_Rec_b-barrel"/>
    <property type="match status" value="1"/>
</dbReference>
<evidence type="ECO:0000256" key="13">
    <source>
        <dbReference type="ARBA" id="ARBA00023237"/>
    </source>
</evidence>
<dbReference type="Proteomes" id="UP000249065">
    <property type="component" value="Unassembled WGS sequence"/>
</dbReference>
<evidence type="ECO:0000256" key="6">
    <source>
        <dbReference type="ARBA" id="ARBA00022692"/>
    </source>
</evidence>
<evidence type="ECO:0000259" key="20">
    <source>
        <dbReference type="Pfam" id="PF07715"/>
    </source>
</evidence>
<reference evidence="22" key="1">
    <citation type="submission" date="2018-06" db="EMBL/GenBank/DDBJ databases">
        <authorList>
            <person name="Khan S.A."/>
        </authorList>
    </citation>
    <scope>NUCLEOTIDE SEQUENCE [LARGE SCALE GENOMIC DNA]</scope>
    <source>
        <strain evidence="22">DB-1506</strain>
    </source>
</reference>
<dbReference type="GO" id="GO:0015891">
    <property type="term" value="P:siderophore transport"/>
    <property type="evidence" value="ECO:0007669"/>
    <property type="project" value="InterPro"/>
</dbReference>
<keyword evidence="5" id="KW-0410">Iron transport</keyword>
<dbReference type="PANTHER" id="PTHR32552:SF68">
    <property type="entry name" value="FERRICHROME OUTER MEMBRANE TRANSPORTER_PHAGE RECEPTOR"/>
    <property type="match status" value="1"/>
</dbReference>
<proteinExistence type="inferred from homology"/>
<feature type="short sequence motif" description="TonB C-terminal box" evidence="15">
    <location>
        <begin position="688"/>
        <end position="705"/>
    </location>
</feature>
<dbReference type="CDD" id="cd01347">
    <property type="entry name" value="ligand_gated_channel"/>
    <property type="match status" value="1"/>
</dbReference>
<keyword evidence="10 16" id="KW-0798">TonB box</keyword>
<dbReference type="GO" id="GO:0009279">
    <property type="term" value="C:cell outer membrane"/>
    <property type="evidence" value="ECO:0007669"/>
    <property type="project" value="UniProtKB-SubCell"/>
</dbReference>
<evidence type="ECO:0000256" key="12">
    <source>
        <dbReference type="ARBA" id="ARBA00023170"/>
    </source>
</evidence>
<evidence type="ECO:0000256" key="5">
    <source>
        <dbReference type="ARBA" id="ARBA00022496"/>
    </source>
</evidence>
<evidence type="ECO:0000256" key="9">
    <source>
        <dbReference type="ARBA" id="ARBA00023065"/>
    </source>
</evidence>
<dbReference type="AlphaFoldDB" id="A0A327MHC0"/>
<dbReference type="FunFam" id="2.40.170.20:FF:000005">
    <property type="entry name" value="TonB-dependent siderophore receptor"/>
    <property type="match status" value="1"/>
</dbReference>
<evidence type="ECO:0000256" key="1">
    <source>
        <dbReference type="ARBA" id="ARBA00004571"/>
    </source>
</evidence>
<keyword evidence="3 14" id="KW-0813">Transport</keyword>
<evidence type="ECO:0000259" key="19">
    <source>
        <dbReference type="Pfam" id="PF00593"/>
    </source>
</evidence>
<evidence type="ECO:0000256" key="8">
    <source>
        <dbReference type="ARBA" id="ARBA00023004"/>
    </source>
</evidence>
<dbReference type="InterPro" id="IPR036942">
    <property type="entry name" value="Beta-barrel_TonB_sf"/>
</dbReference>
<keyword evidence="8" id="KW-0408">Iron</keyword>
<dbReference type="GO" id="GO:0038023">
    <property type="term" value="F:signaling receptor activity"/>
    <property type="evidence" value="ECO:0007669"/>
    <property type="project" value="InterPro"/>
</dbReference>
<dbReference type="InterPro" id="IPR000531">
    <property type="entry name" value="Beta-barrel_TonB"/>
</dbReference>
<keyword evidence="7 18" id="KW-0732">Signal</keyword>
<protein>
    <submittedName>
        <fullName evidence="21">TonB-dependent siderophore receptor</fullName>
    </submittedName>
</protein>
<gene>
    <name evidence="21" type="ORF">DOO78_08315</name>
</gene>
<comment type="similarity">
    <text evidence="2 14 16">Belongs to the TonB-dependent receptor family.</text>
</comment>
<dbReference type="FunFam" id="2.170.130.10:FF:000001">
    <property type="entry name" value="Catecholate siderophore TonB-dependent receptor"/>
    <property type="match status" value="1"/>
</dbReference>
<dbReference type="Gene3D" id="2.40.170.20">
    <property type="entry name" value="TonB-dependent receptor, beta-barrel domain"/>
    <property type="match status" value="1"/>
</dbReference>
<evidence type="ECO:0000256" key="2">
    <source>
        <dbReference type="ARBA" id="ARBA00009810"/>
    </source>
</evidence>
<evidence type="ECO:0000256" key="4">
    <source>
        <dbReference type="ARBA" id="ARBA00022452"/>
    </source>
</evidence>
<dbReference type="InterPro" id="IPR012910">
    <property type="entry name" value="Plug_dom"/>
</dbReference>
<comment type="caution">
    <text evidence="21">The sequence shown here is derived from an EMBL/GenBank/DDBJ whole genome shotgun (WGS) entry which is preliminary data.</text>
</comment>
<evidence type="ECO:0000256" key="3">
    <source>
        <dbReference type="ARBA" id="ARBA00022448"/>
    </source>
</evidence>
<keyword evidence="13 14" id="KW-0998">Cell outer membrane</keyword>
<feature type="region of interest" description="Disordered" evidence="17">
    <location>
        <begin position="35"/>
        <end position="67"/>
    </location>
</feature>
<feature type="domain" description="TonB-dependent receptor plug" evidence="20">
    <location>
        <begin position="68"/>
        <end position="169"/>
    </location>
</feature>
<sequence>MRLAFFDRPPRAALVFALMPFAAVAEEASSSIELPTLEVQDQAERADGPVQGYRATRSATGTRTDTPLRDIPQSIAVVPRQVLEDQQAVSLDDALRNVSGVRPAGSAGNRSQSYILRGFRTQTQSVDGVMLNPALEFAETTRDLANVERVEVLKGPASVLYGRGDPGGVINIVTRRPDVRPSAGLNIMTGSYGFNRGEFDLTGPISADKSVTARLIGAAQQENGYRDHMSIAEREFLAPSLQWQPNDRTRVTLDATYLDQRLPFDRGLPAVGHAVTLPRERYFGENWSRASATRQDVALRIDHQATDWLTLRQVTHFDWATARRLSADPVSLAGPTLSRRATDQTDESQSIDLQLDATARFATGPLAHAVTLGGEYVHAKRSLELSQATLAPINIYMPIYGAQPGRFSLRTVRNNTLDLKSAFLQDQVAIGTQVKLLAGLRFDSYDQRDNSYNIITPSATQLNATNGSAWTPRFGAVCEPTSRLALYASWSRSFLPQVGADRIGRAFDPEKGEQYEAGIRYDIVPDRLTATFAAFHIIRENVLATDPQDSNYSVQTGKQRSRGFELDIAGEIMAGWRVIGSGAYTDAEITADTTFIPGRRLTGVPLWSGSVWSTYELQDGPLQGLLLGAGAFMAGPRAGDLNDSFKVSGYTRIDATVSYPVIPQARLALTARNLTDVRYIEMPVSRTENYAGAPRTIIASLAFRF</sequence>
<dbReference type="Pfam" id="PF07715">
    <property type="entry name" value="Plug"/>
    <property type="match status" value="1"/>
</dbReference>
<keyword evidence="9" id="KW-0406">Ion transport</keyword>
<dbReference type="GO" id="GO:0015344">
    <property type="term" value="F:siderophore uptake transmembrane transporter activity"/>
    <property type="evidence" value="ECO:0007669"/>
    <property type="project" value="TreeGrafter"/>
</dbReference>
<dbReference type="PROSITE" id="PS01156">
    <property type="entry name" value="TONB_DEPENDENT_REC_2"/>
    <property type="match status" value="1"/>
</dbReference>
<keyword evidence="4 14" id="KW-1134">Transmembrane beta strand</keyword>
<keyword evidence="12 21" id="KW-0675">Receptor</keyword>
<dbReference type="InterPro" id="IPR010917">
    <property type="entry name" value="TonB_rcpt_CS"/>
</dbReference>
<dbReference type="InterPro" id="IPR037066">
    <property type="entry name" value="Plug_dom_sf"/>
</dbReference>
<feature type="chain" id="PRO_5016438212" evidence="18">
    <location>
        <begin position="26"/>
        <end position="705"/>
    </location>
</feature>
<keyword evidence="6 14" id="KW-0812">Transmembrane</keyword>
<evidence type="ECO:0000256" key="15">
    <source>
        <dbReference type="PROSITE-ProRule" id="PRU10144"/>
    </source>
</evidence>
<dbReference type="EMBL" id="QLIX01000004">
    <property type="protein sequence ID" value="RAI59588.1"/>
    <property type="molecule type" value="Genomic_DNA"/>
</dbReference>
<dbReference type="PROSITE" id="PS52016">
    <property type="entry name" value="TONB_DEPENDENT_REC_3"/>
    <property type="match status" value="1"/>
</dbReference>
<dbReference type="OrthoDB" id="9760333at2"/>
<keyword evidence="11 14" id="KW-0472">Membrane</keyword>
<evidence type="ECO:0000256" key="7">
    <source>
        <dbReference type="ARBA" id="ARBA00022729"/>
    </source>
</evidence>
<name>A0A327MHC0_9PROT</name>
<dbReference type="InterPro" id="IPR039426">
    <property type="entry name" value="TonB-dep_rcpt-like"/>
</dbReference>
<comment type="subcellular location">
    <subcellularLocation>
        <location evidence="1 14">Cell outer membrane</location>
        <topology evidence="1 14">Multi-pass membrane protein</topology>
    </subcellularLocation>
</comment>
<dbReference type="InterPro" id="IPR010105">
    <property type="entry name" value="TonB_sidphr_rcpt"/>
</dbReference>
<feature type="domain" description="TonB-dependent receptor-like beta-barrel" evidence="19">
    <location>
        <begin position="243"/>
        <end position="674"/>
    </location>
</feature>
<evidence type="ECO:0000313" key="21">
    <source>
        <dbReference type="EMBL" id="RAI59588.1"/>
    </source>
</evidence>
<keyword evidence="22" id="KW-1185">Reference proteome</keyword>
<dbReference type="Gene3D" id="2.170.130.10">
    <property type="entry name" value="TonB-dependent receptor, plug domain"/>
    <property type="match status" value="1"/>
</dbReference>
<dbReference type="NCBIfam" id="TIGR01783">
    <property type="entry name" value="TonB-siderophor"/>
    <property type="match status" value="1"/>
</dbReference>
<organism evidence="21 22">
    <name type="scientific">Roseicella frigidaeris</name>
    <dbReference type="NCBI Taxonomy" id="2230885"/>
    <lineage>
        <taxon>Bacteria</taxon>
        <taxon>Pseudomonadati</taxon>
        <taxon>Pseudomonadota</taxon>
        <taxon>Alphaproteobacteria</taxon>
        <taxon>Acetobacterales</taxon>
        <taxon>Roseomonadaceae</taxon>
        <taxon>Roseicella</taxon>
    </lineage>
</organism>
<dbReference type="PANTHER" id="PTHR32552">
    <property type="entry name" value="FERRICHROME IRON RECEPTOR-RELATED"/>
    <property type="match status" value="1"/>
</dbReference>
<evidence type="ECO:0000256" key="16">
    <source>
        <dbReference type="RuleBase" id="RU003357"/>
    </source>
</evidence>
<dbReference type="RefSeq" id="WP_111469276.1">
    <property type="nucleotide sequence ID" value="NZ_QLIX01000004.1"/>
</dbReference>
<evidence type="ECO:0000256" key="11">
    <source>
        <dbReference type="ARBA" id="ARBA00023136"/>
    </source>
</evidence>
<feature type="signal peptide" evidence="18">
    <location>
        <begin position="1"/>
        <end position="25"/>
    </location>
</feature>
<evidence type="ECO:0000313" key="22">
    <source>
        <dbReference type="Proteomes" id="UP000249065"/>
    </source>
</evidence>
<accession>A0A327MHC0</accession>
<dbReference type="SUPFAM" id="SSF56935">
    <property type="entry name" value="Porins"/>
    <property type="match status" value="1"/>
</dbReference>
<evidence type="ECO:0000256" key="14">
    <source>
        <dbReference type="PROSITE-ProRule" id="PRU01360"/>
    </source>
</evidence>